<protein>
    <submittedName>
        <fullName evidence="1">Uncharacterized protein</fullName>
    </submittedName>
</protein>
<proteinExistence type="predicted"/>
<dbReference type="VEuPathDB" id="FungiDB:BO71DRAFT_319920"/>
<organism evidence="1 2">
    <name type="scientific">Aspergillus ellipticus CBS 707.79</name>
    <dbReference type="NCBI Taxonomy" id="1448320"/>
    <lineage>
        <taxon>Eukaryota</taxon>
        <taxon>Fungi</taxon>
        <taxon>Dikarya</taxon>
        <taxon>Ascomycota</taxon>
        <taxon>Pezizomycotina</taxon>
        <taxon>Eurotiomycetes</taxon>
        <taxon>Eurotiomycetidae</taxon>
        <taxon>Eurotiales</taxon>
        <taxon>Aspergillaceae</taxon>
        <taxon>Aspergillus</taxon>
        <taxon>Aspergillus subgen. Circumdati</taxon>
    </lineage>
</organism>
<evidence type="ECO:0000313" key="2">
    <source>
        <dbReference type="Proteomes" id="UP000247810"/>
    </source>
</evidence>
<keyword evidence="2" id="KW-1185">Reference proteome</keyword>
<gene>
    <name evidence="1" type="ORF">BO71DRAFT_319920</name>
</gene>
<sequence length="53" mass="6261">ILPCPKSIHDSDLSEKDQKLLEYKLQGVKGRIPQPVWDKLKQQYNIVKEDWLV</sequence>
<dbReference type="Proteomes" id="UP000247810">
    <property type="component" value="Unassembled WGS sequence"/>
</dbReference>
<dbReference type="AlphaFoldDB" id="A0A319DRZ8"/>
<reference evidence="1 2" key="1">
    <citation type="submission" date="2018-02" db="EMBL/GenBank/DDBJ databases">
        <title>The genomes of Aspergillus section Nigri reveals drivers in fungal speciation.</title>
        <authorList>
            <consortium name="DOE Joint Genome Institute"/>
            <person name="Vesth T.C."/>
            <person name="Nybo J."/>
            <person name="Theobald S."/>
            <person name="Brandl J."/>
            <person name="Frisvad J.C."/>
            <person name="Nielsen K.F."/>
            <person name="Lyhne E.K."/>
            <person name="Kogle M.E."/>
            <person name="Kuo A."/>
            <person name="Riley R."/>
            <person name="Clum A."/>
            <person name="Nolan M."/>
            <person name="Lipzen A."/>
            <person name="Salamov A."/>
            <person name="Henrissat B."/>
            <person name="Wiebenga A."/>
            <person name="De vries R.P."/>
            <person name="Grigoriev I.V."/>
            <person name="Mortensen U.H."/>
            <person name="Andersen M.R."/>
            <person name="Baker S.E."/>
        </authorList>
    </citation>
    <scope>NUCLEOTIDE SEQUENCE [LARGE SCALE GENOMIC DNA]</scope>
    <source>
        <strain evidence="1 2">CBS 707.79</strain>
    </source>
</reference>
<feature type="non-terminal residue" evidence="1">
    <location>
        <position position="1"/>
    </location>
</feature>
<dbReference type="EMBL" id="KZ825832">
    <property type="protein sequence ID" value="PYH96867.1"/>
    <property type="molecule type" value="Genomic_DNA"/>
</dbReference>
<accession>A0A319DRZ8</accession>
<name>A0A319DRZ8_9EURO</name>
<dbReference type="OrthoDB" id="4490204at2759"/>
<evidence type="ECO:0000313" key="1">
    <source>
        <dbReference type="EMBL" id="PYH96867.1"/>
    </source>
</evidence>